<name>A0A2L2STW6_9HYPO</name>
<dbReference type="Pfam" id="PF00856">
    <property type="entry name" value="SET"/>
    <property type="match status" value="1"/>
</dbReference>
<dbReference type="STRING" id="56646.A0A2L2STW6"/>
<dbReference type="CDD" id="cd20071">
    <property type="entry name" value="SET_SMYD"/>
    <property type="match status" value="1"/>
</dbReference>
<evidence type="ECO:0000259" key="1">
    <source>
        <dbReference type="PROSITE" id="PS50280"/>
    </source>
</evidence>
<sequence>MGIDAGFDMVPQLSRTEADRKAWDVFINKVKEEYGTDERLQIKPNYLLFNAGEGPILPLDGFKFKRFSSKVSGGIVATSGVWDIIDNVSRIAKSIFGSRVRYWSEASDESGYYDWEQVYASIDSYEQVDESNMTSTTASSSTIATKSQDTPMPLCEVQSIPGKGKGLVALRQITMGTRILIERPILQTNNTPPALLEPIIARKLKALTKEKQRQFLSLHNNIPGKYPFSGIMITNALPCGSGVNGGGAVYPTISFINHGCLANTHHSWNETLGQETVHATRDIALGEEITIFYDDVGPSAIRKPWLKENFGFDCNCSVCLLPPAELEKSDKRRERIQQLDNRIGDPVCMMSRPNVSLDNCRSLLQILEEEFVNGTTALVAKAYYDAFKIAIVHGDVARGAVFAERAYQVRLLCEGGDSPETQRLQSLAENPKVCRIFGVYSMRWKTEKGKVPSELKGDEFENWLWRQE</sequence>
<reference evidence="3" key="1">
    <citation type="submission" date="2014-10" db="EMBL/GenBank/DDBJ databases">
        <authorList>
            <person name="King R."/>
        </authorList>
    </citation>
    <scope>NUCLEOTIDE SEQUENCE [LARGE SCALE GENOMIC DNA]</scope>
    <source>
        <strain evidence="3">A3/5</strain>
    </source>
</reference>
<dbReference type="InterPro" id="IPR046341">
    <property type="entry name" value="SET_dom_sf"/>
</dbReference>
<dbReference type="SUPFAM" id="SSF82199">
    <property type="entry name" value="SET domain"/>
    <property type="match status" value="1"/>
</dbReference>
<dbReference type="PANTHER" id="PTHR47332:SF4">
    <property type="entry name" value="SET DOMAIN-CONTAINING PROTEIN 5"/>
    <property type="match status" value="1"/>
</dbReference>
<dbReference type="PROSITE" id="PS50280">
    <property type="entry name" value="SET"/>
    <property type="match status" value="1"/>
</dbReference>
<proteinExistence type="predicted"/>
<dbReference type="Gene3D" id="2.170.270.10">
    <property type="entry name" value="SET domain"/>
    <property type="match status" value="1"/>
</dbReference>
<keyword evidence="3" id="KW-1185">Reference proteome</keyword>
<dbReference type="InterPro" id="IPR053185">
    <property type="entry name" value="SET_domain_protein"/>
</dbReference>
<dbReference type="InterPro" id="IPR011990">
    <property type="entry name" value="TPR-like_helical_dom_sf"/>
</dbReference>
<evidence type="ECO:0000313" key="2">
    <source>
        <dbReference type="EMBL" id="CEI41784.1"/>
    </source>
</evidence>
<dbReference type="OrthoDB" id="265717at2759"/>
<dbReference type="EMBL" id="LN649232">
    <property type="protein sequence ID" value="CEI41784.1"/>
    <property type="molecule type" value="Genomic_DNA"/>
</dbReference>
<dbReference type="SMART" id="SM00317">
    <property type="entry name" value="SET"/>
    <property type="match status" value="1"/>
</dbReference>
<protein>
    <recommendedName>
        <fullName evidence="1">SET domain-containing protein</fullName>
    </recommendedName>
</protein>
<dbReference type="Gene3D" id="1.25.40.10">
    <property type="entry name" value="Tetratricopeptide repeat domain"/>
    <property type="match status" value="1"/>
</dbReference>
<dbReference type="AlphaFoldDB" id="A0A2L2STW6"/>
<organism evidence="2 3">
    <name type="scientific">Fusarium venenatum</name>
    <dbReference type="NCBI Taxonomy" id="56646"/>
    <lineage>
        <taxon>Eukaryota</taxon>
        <taxon>Fungi</taxon>
        <taxon>Dikarya</taxon>
        <taxon>Ascomycota</taxon>
        <taxon>Pezizomycotina</taxon>
        <taxon>Sordariomycetes</taxon>
        <taxon>Hypocreomycetidae</taxon>
        <taxon>Hypocreales</taxon>
        <taxon>Nectriaceae</taxon>
        <taxon>Fusarium</taxon>
    </lineage>
</organism>
<accession>A0A2L2STW6</accession>
<dbReference type="InterPro" id="IPR001214">
    <property type="entry name" value="SET_dom"/>
</dbReference>
<feature type="domain" description="SET" evidence="1">
    <location>
        <begin position="153"/>
        <end position="294"/>
    </location>
</feature>
<dbReference type="PANTHER" id="PTHR47332">
    <property type="entry name" value="SET DOMAIN-CONTAINING PROTEIN 5"/>
    <property type="match status" value="1"/>
</dbReference>
<evidence type="ECO:0000313" key="3">
    <source>
        <dbReference type="Proteomes" id="UP000245910"/>
    </source>
</evidence>
<dbReference type="Proteomes" id="UP000245910">
    <property type="component" value="Chromosome IIII"/>
</dbReference>